<evidence type="ECO:0000259" key="1">
    <source>
        <dbReference type="PROSITE" id="PS50075"/>
    </source>
</evidence>
<dbReference type="InParanoid" id="A0A1C5A506"/>
<dbReference type="SUPFAM" id="SSF47336">
    <property type="entry name" value="ACP-like"/>
    <property type="match status" value="1"/>
</dbReference>
<feature type="domain" description="Carrier" evidence="1">
    <location>
        <begin position="9"/>
        <end position="84"/>
    </location>
</feature>
<dbReference type="AlphaFoldDB" id="A0A1C5A506"/>
<dbReference type="Pfam" id="PF00550">
    <property type="entry name" value="PP-binding"/>
    <property type="match status" value="1"/>
</dbReference>
<organism evidence="2 3">
    <name type="scientific">Micromonospora echinospora</name>
    <name type="common">Micromonospora purpurea</name>
    <dbReference type="NCBI Taxonomy" id="1877"/>
    <lineage>
        <taxon>Bacteria</taxon>
        <taxon>Bacillati</taxon>
        <taxon>Actinomycetota</taxon>
        <taxon>Actinomycetes</taxon>
        <taxon>Micromonosporales</taxon>
        <taxon>Micromonosporaceae</taxon>
        <taxon>Micromonospora</taxon>
    </lineage>
</organism>
<dbReference type="PROSITE" id="PS50075">
    <property type="entry name" value="CARRIER"/>
    <property type="match status" value="1"/>
</dbReference>
<name>A0A1C5A506_MICEC</name>
<dbReference type="Pfam" id="PF00975">
    <property type="entry name" value="Thioesterase"/>
    <property type="match status" value="1"/>
</dbReference>
<dbReference type="InterPro" id="IPR009081">
    <property type="entry name" value="PP-bd_ACP"/>
</dbReference>
<proteinExistence type="predicted"/>
<dbReference type="SUPFAM" id="SSF53474">
    <property type="entry name" value="alpha/beta-Hydrolases"/>
    <property type="match status" value="1"/>
</dbReference>
<gene>
    <name evidence="2" type="ORF">GA0070618_6320</name>
</gene>
<dbReference type="InterPro" id="IPR029058">
    <property type="entry name" value="AB_hydrolase_fold"/>
</dbReference>
<evidence type="ECO:0000313" key="2">
    <source>
        <dbReference type="EMBL" id="SCF40295.1"/>
    </source>
</evidence>
<reference evidence="3" key="1">
    <citation type="submission" date="2016-06" db="EMBL/GenBank/DDBJ databases">
        <authorList>
            <person name="Varghese N."/>
            <person name="Submissions Spin"/>
        </authorList>
    </citation>
    <scope>NUCLEOTIDE SEQUENCE [LARGE SCALE GENOMIC DNA]</scope>
    <source>
        <strain evidence="3">DSM 43816</strain>
    </source>
</reference>
<sequence length="349" mass="38604">MDSRRPHRPPRDNVELVVRRIWLNVLDIPQLSIDEAFFDVGGSSFSAILVLDAVHREFGVRLPFEALFNDATVEDMARAIRDGYNGTPKSLMDIRPGSRLPVLVCVHPLSGNLAWYRDLIDAVPKSVPCVGLQALGLDSRCQPHRDIPAMAAHYLDELTSKYDPSEIVIAGYSFGGLVAFEMACQMEQRAAPLRGMTILDTSVPEQYHHPEPPTANLRVLVRIVLGLKLDVDELAALPADTLRATLLRAAEQAGTLPAGFGPDRLQRMIDVVYSNCEATARYVLPTYGRLGHLVTVASAEGRSHNTDAWRSHCSAGLEVYDIGTNHSDVISGKHAIEVADVLWRLWWEQ</sequence>
<dbReference type="Proteomes" id="UP000198253">
    <property type="component" value="Chromosome I"/>
</dbReference>
<dbReference type="OrthoDB" id="3381314at2"/>
<dbReference type="Gene3D" id="1.10.1200.10">
    <property type="entry name" value="ACP-like"/>
    <property type="match status" value="1"/>
</dbReference>
<evidence type="ECO:0000313" key="3">
    <source>
        <dbReference type="Proteomes" id="UP000198253"/>
    </source>
</evidence>
<dbReference type="Gene3D" id="3.40.50.1820">
    <property type="entry name" value="alpha/beta hydrolase"/>
    <property type="match status" value="1"/>
</dbReference>
<protein>
    <submittedName>
        <fullName evidence="2">Thioesterase domain-containing protein</fullName>
    </submittedName>
</protein>
<accession>A0A1C5A506</accession>
<keyword evidence="3" id="KW-1185">Reference proteome</keyword>
<dbReference type="EMBL" id="LT607413">
    <property type="protein sequence ID" value="SCF40295.1"/>
    <property type="molecule type" value="Genomic_DNA"/>
</dbReference>
<dbReference type="InterPro" id="IPR001031">
    <property type="entry name" value="Thioesterase"/>
</dbReference>
<dbReference type="InterPro" id="IPR036736">
    <property type="entry name" value="ACP-like_sf"/>
</dbReference>